<evidence type="ECO:0000256" key="6">
    <source>
        <dbReference type="ARBA" id="ARBA00022824"/>
    </source>
</evidence>
<evidence type="ECO:0000256" key="3">
    <source>
        <dbReference type="ARBA" id="ARBA00004604"/>
    </source>
</evidence>
<keyword evidence="10" id="KW-0687">Ribonucleoprotein</keyword>
<organism evidence="13 14">
    <name type="scientific">Trapa incisa</name>
    <dbReference type="NCBI Taxonomy" id="236973"/>
    <lineage>
        <taxon>Eukaryota</taxon>
        <taxon>Viridiplantae</taxon>
        <taxon>Streptophyta</taxon>
        <taxon>Embryophyta</taxon>
        <taxon>Tracheophyta</taxon>
        <taxon>Spermatophyta</taxon>
        <taxon>Magnoliopsida</taxon>
        <taxon>eudicotyledons</taxon>
        <taxon>Gunneridae</taxon>
        <taxon>Pentapetalae</taxon>
        <taxon>rosids</taxon>
        <taxon>malvids</taxon>
        <taxon>Myrtales</taxon>
        <taxon>Lythraceae</taxon>
        <taxon>Trapa</taxon>
    </lineage>
</organism>
<evidence type="ECO:0000256" key="8">
    <source>
        <dbReference type="ARBA" id="ARBA00023135"/>
    </source>
</evidence>
<dbReference type="CDD" id="cd15481">
    <property type="entry name" value="SRP68-RBD"/>
    <property type="match status" value="1"/>
</dbReference>
<dbReference type="InterPro" id="IPR026258">
    <property type="entry name" value="SRP68"/>
</dbReference>
<accession>A0AAN7QP14</accession>
<evidence type="ECO:0000313" key="14">
    <source>
        <dbReference type="Proteomes" id="UP001345219"/>
    </source>
</evidence>
<dbReference type="PANTHER" id="PTHR12860">
    <property type="entry name" value="SIGNAL RECOGNITION PARTICLE 68 KDA PROTEIN"/>
    <property type="match status" value="1"/>
</dbReference>
<keyword evidence="5" id="KW-0963">Cytoplasm</keyword>
<evidence type="ECO:0000256" key="2">
    <source>
        <dbReference type="ARBA" id="ARBA00004496"/>
    </source>
</evidence>
<evidence type="ECO:0000256" key="12">
    <source>
        <dbReference type="ARBA" id="ARBA00083741"/>
    </source>
</evidence>
<dbReference type="GO" id="GO:0005786">
    <property type="term" value="C:signal recognition particle, endoplasmic reticulum targeting"/>
    <property type="evidence" value="ECO:0007669"/>
    <property type="project" value="UniProtKB-KW"/>
</dbReference>
<dbReference type="GO" id="GO:0008312">
    <property type="term" value="F:7S RNA binding"/>
    <property type="evidence" value="ECO:0007669"/>
    <property type="project" value="InterPro"/>
</dbReference>
<evidence type="ECO:0000256" key="7">
    <source>
        <dbReference type="ARBA" id="ARBA00022884"/>
    </source>
</evidence>
<keyword evidence="8" id="KW-0733">Signal recognition particle</keyword>
<dbReference type="AlphaFoldDB" id="A0AAN7QP14"/>
<dbReference type="GO" id="GO:0005047">
    <property type="term" value="F:signal recognition particle binding"/>
    <property type="evidence" value="ECO:0007669"/>
    <property type="project" value="InterPro"/>
</dbReference>
<comment type="caution">
    <text evidence="13">The sequence shown here is derived from an EMBL/GenBank/DDBJ whole genome shotgun (WGS) entry which is preliminary data.</text>
</comment>
<evidence type="ECO:0000256" key="10">
    <source>
        <dbReference type="ARBA" id="ARBA00023274"/>
    </source>
</evidence>
<proteinExistence type="inferred from homology"/>
<evidence type="ECO:0000256" key="1">
    <source>
        <dbReference type="ARBA" id="ARBA00004240"/>
    </source>
</evidence>
<evidence type="ECO:0000256" key="11">
    <source>
        <dbReference type="ARBA" id="ARBA00029498"/>
    </source>
</evidence>
<dbReference type="FunFam" id="1.10.3450.40:FF:000001">
    <property type="entry name" value="Signal recognition particle subunit SRP68"/>
    <property type="match status" value="1"/>
</dbReference>
<keyword evidence="6" id="KW-0256">Endoplasmic reticulum</keyword>
<evidence type="ECO:0000256" key="9">
    <source>
        <dbReference type="ARBA" id="ARBA00023242"/>
    </source>
</evidence>
<dbReference type="Pfam" id="PF16969">
    <property type="entry name" value="SRP68"/>
    <property type="match status" value="2"/>
</dbReference>
<dbReference type="Gene3D" id="1.10.3450.40">
    <property type="entry name" value="Signal recognition particle, SRP68 subunit, RNA-binding domain"/>
    <property type="match status" value="1"/>
</dbReference>
<dbReference type="GO" id="GO:0006614">
    <property type="term" value="P:SRP-dependent cotranslational protein targeting to membrane"/>
    <property type="evidence" value="ECO:0007669"/>
    <property type="project" value="InterPro"/>
</dbReference>
<evidence type="ECO:0000256" key="4">
    <source>
        <dbReference type="ARBA" id="ARBA00009352"/>
    </source>
</evidence>
<sequence length="493" mass="56284">MENNYNLALRLRPTKPSLDLSSSLVLRAFPFPHTRIRLSPRRPRGIPVNGILLVPYYSRERAMTMNPSVPTPMEVDDTKSYVSNQTTHKFSINVLQLLKSAQLQHGLRHGDYARYRRYCTARLRRLYKSLKITHGRGKYTRRAITESTVTEVRFLHVLLYTAERAWSHAMEKRQLPDGPNAKQRIYLIGRLRKAVKWATLFSQLCSIKGDSRTSLEAEAYASHMKGSLLFEQDKNWDIALMNFKGARAVYEELGKYGDLENQVICRERVEELEPSIRYCLHKIGETNLQTSELLHIGEMEGPALDLFKAKLEAVMAEAKSQQAASLTELCWLGHRFPITNAKTRVSILKAQDLEKDLNGSSAYSIPEEKKLTLIKELKVLCDECRSNSCMEHATGILEELKVPENLSKKISDISLHPTDNKSKKLLDKLDVYESAAGDSSLKLVPQIEAFPPPFVAVPRNPIFLDLTFNCIDFPSLESRMKKEKKGFLRSFWG</sequence>
<gene>
    <name evidence="13" type="ORF">SAY87_030937</name>
</gene>
<dbReference type="InterPro" id="IPR038253">
    <property type="entry name" value="SRP68_N_sf"/>
</dbReference>
<reference evidence="13 14" key="1">
    <citation type="journal article" date="2023" name="Hortic Res">
        <title>Pangenome of water caltrop reveals structural variations and asymmetric subgenome divergence after allopolyploidization.</title>
        <authorList>
            <person name="Zhang X."/>
            <person name="Chen Y."/>
            <person name="Wang L."/>
            <person name="Yuan Y."/>
            <person name="Fang M."/>
            <person name="Shi L."/>
            <person name="Lu R."/>
            <person name="Comes H.P."/>
            <person name="Ma Y."/>
            <person name="Chen Y."/>
            <person name="Huang G."/>
            <person name="Zhou Y."/>
            <person name="Zheng Z."/>
            <person name="Qiu Y."/>
        </authorList>
    </citation>
    <scope>NUCLEOTIDE SEQUENCE [LARGE SCALE GENOMIC DNA]</scope>
    <source>
        <tissue evidence="13">Roots</tissue>
    </source>
</reference>
<dbReference type="Proteomes" id="UP001345219">
    <property type="component" value="Chromosome 24"/>
</dbReference>
<dbReference type="GO" id="GO:0005829">
    <property type="term" value="C:cytosol"/>
    <property type="evidence" value="ECO:0007669"/>
    <property type="project" value="UniProtKB-ARBA"/>
</dbReference>
<comment type="similarity">
    <text evidence="4">Belongs to the SRP68 family.</text>
</comment>
<dbReference type="InterPro" id="IPR034652">
    <property type="entry name" value="SRP68-RBD"/>
</dbReference>
<evidence type="ECO:0000256" key="5">
    <source>
        <dbReference type="ARBA" id="ARBA00022490"/>
    </source>
</evidence>
<keyword evidence="9" id="KW-0539">Nucleus</keyword>
<dbReference type="GO" id="GO:0005730">
    <property type="term" value="C:nucleolus"/>
    <property type="evidence" value="ECO:0007669"/>
    <property type="project" value="UniProtKB-SubCell"/>
</dbReference>
<dbReference type="GO" id="GO:0030942">
    <property type="term" value="F:endoplasmic reticulum signal peptide binding"/>
    <property type="evidence" value="ECO:0007669"/>
    <property type="project" value="InterPro"/>
</dbReference>
<name>A0AAN7QP14_9MYRT</name>
<evidence type="ECO:0000313" key="13">
    <source>
        <dbReference type="EMBL" id="KAK4770405.1"/>
    </source>
</evidence>
<dbReference type="GO" id="GO:0005783">
    <property type="term" value="C:endoplasmic reticulum"/>
    <property type="evidence" value="ECO:0007669"/>
    <property type="project" value="UniProtKB-SubCell"/>
</dbReference>
<comment type="subcellular location">
    <subcellularLocation>
        <location evidence="2">Cytoplasm</location>
    </subcellularLocation>
    <subcellularLocation>
        <location evidence="1">Endoplasmic reticulum</location>
    </subcellularLocation>
    <subcellularLocation>
        <location evidence="3">Nucleus</location>
        <location evidence="3">Nucleolus</location>
    </subcellularLocation>
</comment>
<keyword evidence="7" id="KW-0694">RNA-binding</keyword>
<keyword evidence="14" id="KW-1185">Reference proteome</keyword>
<protein>
    <recommendedName>
        <fullName evidence="11">Signal recognition particle subunit SRP68</fullName>
    </recommendedName>
    <alternativeName>
        <fullName evidence="12">Signal recognition particle 68 kDa protein</fullName>
    </alternativeName>
</protein>
<dbReference type="PANTHER" id="PTHR12860:SF0">
    <property type="entry name" value="SIGNAL RECOGNITION PARTICLE SUBUNIT SRP68"/>
    <property type="match status" value="1"/>
</dbReference>
<dbReference type="EMBL" id="JAXIOK010000005">
    <property type="protein sequence ID" value="KAK4770405.1"/>
    <property type="molecule type" value="Genomic_DNA"/>
</dbReference>